<dbReference type="GO" id="GO:0008284">
    <property type="term" value="P:positive regulation of cell population proliferation"/>
    <property type="evidence" value="ECO:0007669"/>
    <property type="project" value="TreeGrafter"/>
</dbReference>
<dbReference type="PANTHER" id="PTHR10740:SF3">
    <property type="entry name" value="PROBETACELLULIN"/>
    <property type="match status" value="1"/>
</dbReference>
<keyword evidence="9" id="KW-1185">Reference proteome</keyword>
<dbReference type="STRING" id="8154.ENSACLP00000003724"/>
<proteinExistence type="predicted"/>
<reference evidence="8" key="3">
    <citation type="submission" date="2025-09" db="UniProtKB">
        <authorList>
            <consortium name="Ensembl"/>
        </authorList>
    </citation>
    <scope>IDENTIFICATION</scope>
</reference>
<feature type="disulfide bond" evidence="3">
    <location>
        <begin position="99"/>
        <end position="108"/>
    </location>
</feature>
<organism evidence="8 9">
    <name type="scientific">Astatotilapia calliptera</name>
    <name type="common">Eastern happy</name>
    <name type="synonym">Chromis callipterus</name>
    <dbReference type="NCBI Taxonomy" id="8154"/>
    <lineage>
        <taxon>Eukaryota</taxon>
        <taxon>Metazoa</taxon>
        <taxon>Chordata</taxon>
        <taxon>Craniata</taxon>
        <taxon>Vertebrata</taxon>
        <taxon>Euteleostomi</taxon>
        <taxon>Actinopterygii</taxon>
        <taxon>Neopterygii</taxon>
        <taxon>Teleostei</taxon>
        <taxon>Neoteleostei</taxon>
        <taxon>Acanthomorphata</taxon>
        <taxon>Ovalentaria</taxon>
        <taxon>Cichlomorphae</taxon>
        <taxon>Cichliformes</taxon>
        <taxon>Cichlidae</taxon>
        <taxon>African cichlids</taxon>
        <taxon>Pseudocrenilabrinae</taxon>
        <taxon>Haplochromini</taxon>
        <taxon>Astatotilapia</taxon>
    </lineage>
</organism>
<dbReference type="GO" id="GO:0008083">
    <property type="term" value="F:growth factor activity"/>
    <property type="evidence" value="ECO:0007669"/>
    <property type="project" value="TreeGrafter"/>
</dbReference>
<keyword evidence="6" id="KW-0732">Signal</keyword>
<dbReference type="PROSITE" id="PS50026">
    <property type="entry name" value="EGF_3"/>
    <property type="match status" value="1"/>
</dbReference>
<dbReference type="Ensembl" id="ENSACLT00000003807.2">
    <property type="protein sequence ID" value="ENSACLP00000003724.1"/>
    <property type="gene ID" value="ENSACLG00000002509.2"/>
</dbReference>
<comment type="caution">
    <text evidence="3">Lacks conserved residue(s) required for the propagation of feature annotation.</text>
</comment>
<evidence type="ECO:0000256" key="4">
    <source>
        <dbReference type="SAM" id="MobiDB-lite"/>
    </source>
</evidence>
<name>A0A3P8NG34_ASTCA</name>
<evidence type="ECO:0000256" key="2">
    <source>
        <dbReference type="ARBA" id="ARBA00023157"/>
    </source>
</evidence>
<dbReference type="OMA" id="QPKRKGH"/>
<dbReference type="SUPFAM" id="SSF57196">
    <property type="entry name" value="EGF/Laminin"/>
    <property type="match status" value="1"/>
</dbReference>
<keyword evidence="2 3" id="KW-1015">Disulfide bond</keyword>
<dbReference type="Proteomes" id="UP000265100">
    <property type="component" value="Chromosome 7"/>
</dbReference>
<accession>A0A3P8NG34</accession>
<evidence type="ECO:0000259" key="7">
    <source>
        <dbReference type="PROSITE" id="PS50026"/>
    </source>
</evidence>
<keyword evidence="5" id="KW-0472">Membrane</keyword>
<feature type="region of interest" description="Disordered" evidence="4">
    <location>
        <begin position="154"/>
        <end position="194"/>
    </location>
</feature>
<protein>
    <recommendedName>
        <fullName evidence="7">EGF-like domain-containing protein</fullName>
    </recommendedName>
</protein>
<feature type="domain" description="EGF-like" evidence="7">
    <location>
        <begin position="69"/>
        <end position="109"/>
    </location>
</feature>
<sequence length="194" mass="21847">NVQVYVRWLCVIGFFFVLLAAALTLCKYCLAEWNATDAPPTGTVSDCHLHGNRDNCTEDTVDTGQSNGHFSKCPEELEYYCIHGECRYIKDQDAPSCRCQIGYIGSRCEYLNLEVQIQGKQRIIITCAIAGLVLLILLVVFICICSRRRRRLQRDRQREEPRNGTEKLGMMMDSNATGSTLKPDSAEQALTNSV</sequence>
<dbReference type="GO" id="GO:0005615">
    <property type="term" value="C:extracellular space"/>
    <property type="evidence" value="ECO:0007669"/>
    <property type="project" value="TreeGrafter"/>
</dbReference>
<feature type="signal peptide" evidence="6">
    <location>
        <begin position="1"/>
        <end position="31"/>
    </location>
</feature>
<feature type="chain" id="PRO_5018093457" description="EGF-like domain-containing protein" evidence="6">
    <location>
        <begin position="32"/>
        <end position="194"/>
    </location>
</feature>
<dbReference type="PROSITE" id="PS01186">
    <property type="entry name" value="EGF_2"/>
    <property type="match status" value="1"/>
</dbReference>
<evidence type="ECO:0000313" key="9">
    <source>
        <dbReference type="Proteomes" id="UP000265100"/>
    </source>
</evidence>
<dbReference type="GO" id="GO:0045840">
    <property type="term" value="P:positive regulation of mitotic nuclear division"/>
    <property type="evidence" value="ECO:0007669"/>
    <property type="project" value="TreeGrafter"/>
</dbReference>
<keyword evidence="5" id="KW-0812">Transmembrane</keyword>
<reference evidence="8" key="1">
    <citation type="submission" date="2018-05" db="EMBL/GenBank/DDBJ databases">
        <authorList>
            <person name="Datahose"/>
        </authorList>
    </citation>
    <scope>NUCLEOTIDE SEQUENCE</scope>
</reference>
<gene>
    <name evidence="8" type="primary">BTC</name>
</gene>
<dbReference type="PROSITE" id="PS00022">
    <property type="entry name" value="EGF_1"/>
    <property type="match status" value="1"/>
</dbReference>
<feature type="compositionally biased region" description="Polar residues" evidence="4">
    <location>
        <begin position="174"/>
        <end position="194"/>
    </location>
</feature>
<keyword evidence="1 3" id="KW-0245">EGF-like domain</keyword>
<dbReference type="GeneTree" id="ENSGT00940000160508"/>
<evidence type="ECO:0000256" key="3">
    <source>
        <dbReference type="PROSITE-ProRule" id="PRU00076"/>
    </source>
</evidence>
<dbReference type="GO" id="GO:0005154">
    <property type="term" value="F:epidermal growth factor receptor binding"/>
    <property type="evidence" value="ECO:0007669"/>
    <property type="project" value="TreeGrafter"/>
</dbReference>
<dbReference type="PANTHER" id="PTHR10740">
    <property type="entry name" value="TRANSFORMING GROWTH FACTOR ALPHA"/>
    <property type="match status" value="1"/>
</dbReference>
<keyword evidence="5" id="KW-1133">Transmembrane helix</keyword>
<dbReference type="PRINTS" id="PR00009">
    <property type="entry name" value="EGFTGF"/>
</dbReference>
<feature type="transmembrane region" description="Helical" evidence="5">
    <location>
        <begin position="123"/>
        <end position="146"/>
    </location>
</feature>
<evidence type="ECO:0000256" key="1">
    <source>
        <dbReference type="ARBA" id="ARBA00022536"/>
    </source>
</evidence>
<dbReference type="GO" id="GO:0007173">
    <property type="term" value="P:epidermal growth factor receptor signaling pathway"/>
    <property type="evidence" value="ECO:0007669"/>
    <property type="project" value="TreeGrafter"/>
</dbReference>
<feature type="compositionally biased region" description="Basic and acidic residues" evidence="4">
    <location>
        <begin position="154"/>
        <end position="165"/>
    </location>
</feature>
<evidence type="ECO:0000256" key="5">
    <source>
        <dbReference type="SAM" id="Phobius"/>
    </source>
</evidence>
<dbReference type="Gene3D" id="2.10.25.10">
    <property type="entry name" value="Laminin"/>
    <property type="match status" value="1"/>
</dbReference>
<reference evidence="8" key="2">
    <citation type="submission" date="2025-08" db="UniProtKB">
        <authorList>
            <consortium name="Ensembl"/>
        </authorList>
    </citation>
    <scope>IDENTIFICATION</scope>
</reference>
<evidence type="ECO:0000313" key="8">
    <source>
        <dbReference type="Ensembl" id="ENSACLP00000003724.1"/>
    </source>
</evidence>
<evidence type="ECO:0000256" key="6">
    <source>
        <dbReference type="SAM" id="SignalP"/>
    </source>
</evidence>
<dbReference type="Bgee" id="ENSACLG00000002509">
    <property type="expression patterns" value="Expressed in muscle tissue and 3 other cell types or tissues"/>
</dbReference>
<dbReference type="AlphaFoldDB" id="A0A3P8NG34"/>
<dbReference type="InterPro" id="IPR000742">
    <property type="entry name" value="EGF"/>
</dbReference>